<sequence length="115" mass="12626">MAKNILIMINSGKDQKPKILTGLNLAVVGKQKHLFDDIKVIFFGPSEQMIADGDPEVMDMIKKLSEMGDKPMACQVVSDSMKITDKLKAVQTLNVTMIGPVLADLVSKGYEVLNF</sequence>
<protein>
    <submittedName>
        <fullName evidence="1">Uncharacterized protein</fullName>
    </submittedName>
</protein>
<keyword evidence="2" id="KW-1185">Reference proteome</keyword>
<dbReference type="InterPro" id="IPR027396">
    <property type="entry name" value="DsrEFH-like"/>
</dbReference>
<name>A0A6A9QJX7_SULME</name>
<proteinExistence type="predicted"/>
<evidence type="ECO:0000313" key="2">
    <source>
        <dbReference type="Proteomes" id="UP000470772"/>
    </source>
</evidence>
<dbReference type="InterPro" id="IPR003787">
    <property type="entry name" value="Sulphur_relay_DsrE/F-like"/>
</dbReference>
<evidence type="ECO:0000313" key="1">
    <source>
        <dbReference type="EMBL" id="MUN29577.1"/>
    </source>
</evidence>
<accession>A0A6A9QJX7</accession>
<dbReference type="RefSeq" id="WP_156017176.1">
    <property type="nucleotide sequence ID" value="NZ_WGGD01000005.1"/>
</dbReference>
<organism evidence="1 2">
    <name type="scientific">Sulfuracidifex metallicus DSM 6482 = JCM 9184</name>
    <dbReference type="NCBI Taxonomy" id="523847"/>
    <lineage>
        <taxon>Archaea</taxon>
        <taxon>Thermoproteota</taxon>
        <taxon>Thermoprotei</taxon>
        <taxon>Sulfolobales</taxon>
        <taxon>Sulfolobaceae</taxon>
        <taxon>Sulfuracidifex</taxon>
    </lineage>
</organism>
<dbReference type="Proteomes" id="UP000470772">
    <property type="component" value="Unassembled WGS sequence"/>
</dbReference>
<dbReference type="Pfam" id="PF02635">
    <property type="entry name" value="DsrE"/>
    <property type="match status" value="1"/>
</dbReference>
<dbReference type="Gene3D" id="3.40.1260.10">
    <property type="entry name" value="DsrEFH-like"/>
    <property type="match status" value="1"/>
</dbReference>
<comment type="caution">
    <text evidence="1">The sequence shown here is derived from an EMBL/GenBank/DDBJ whole genome shotgun (WGS) entry which is preliminary data.</text>
</comment>
<dbReference type="SUPFAM" id="SSF75169">
    <property type="entry name" value="DsrEFH-like"/>
    <property type="match status" value="1"/>
</dbReference>
<gene>
    <name evidence="1" type="ORF">GC250_09030</name>
</gene>
<dbReference type="EMBL" id="WGGD01000005">
    <property type="protein sequence ID" value="MUN29577.1"/>
    <property type="molecule type" value="Genomic_DNA"/>
</dbReference>
<reference evidence="1 2" key="1">
    <citation type="submission" date="2019-10" db="EMBL/GenBank/DDBJ databases">
        <title>Sequencing and Assembly of Multiple Reported Metal-Biooxidizing Members of the Extremely Thermoacidophilic Archaeal Family Sulfolobaceae.</title>
        <authorList>
            <person name="Counts J.A."/>
            <person name="Kelly R.M."/>
        </authorList>
    </citation>
    <scope>NUCLEOTIDE SEQUENCE [LARGE SCALE GENOMIC DNA]</scope>
    <source>
        <strain evidence="1 2">DSM 6482</strain>
    </source>
</reference>
<dbReference type="AlphaFoldDB" id="A0A6A9QJX7"/>